<reference evidence="2" key="1">
    <citation type="journal article" date="2015" name="PLoS Negl. Trop. Dis.">
        <title>Deep Sequencing Analysis of the Ixodes ricinus Haemocytome.</title>
        <authorList>
            <person name="Kotsyfakis M."/>
            <person name="Kopacek P."/>
            <person name="Franta Z."/>
            <person name="Pedra J.H."/>
            <person name="Ribeiro J.M."/>
        </authorList>
    </citation>
    <scope>NUCLEOTIDE SEQUENCE</scope>
</reference>
<dbReference type="EMBL" id="GBIH01002099">
    <property type="protein sequence ID" value="JAC92611.1"/>
    <property type="molecule type" value="mRNA"/>
</dbReference>
<organism evidence="2">
    <name type="scientific">Ixodes ricinus</name>
    <name type="common">Common tick</name>
    <name type="synonym">Acarus ricinus</name>
    <dbReference type="NCBI Taxonomy" id="34613"/>
    <lineage>
        <taxon>Eukaryota</taxon>
        <taxon>Metazoa</taxon>
        <taxon>Ecdysozoa</taxon>
        <taxon>Arthropoda</taxon>
        <taxon>Chelicerata</taxon>
        <taxon>Arachnida</taxon>
        <taxon>Acari</taxon>
        <taxon>Parasitiformes</taxon>
        <taxon>Ixodida</taxon>
        <taxon>Ixodoidea</taxon>
        <taxon>Ixodidae</taxon>
        <taxon>Ixodinae</taxon>
        <taxon>Ixodes</taxon>
    </lineage>
</organism>
<dbReference type="AlphaFoldDB" id="A0A090X896"/>
<accession>A0A090X896</accession>
<evidence type="ECO:0000313" key="2">
    <source>
        <dbReference type="EMBL" id="JAC92611.1"/>
    </source>
</evidence>
<feature type="non-terminal residue" evidence="2">
    <location>
        <position position="1"/>
    </location>
</feature>
<protein>
    <submittedName>
        <fullName evidence="2">Putative salivary secreted peptide</fullName>
    </submittedName>
</protein>
<evidence type="ECO:0000256" key="1">
    <source>
        <dbReference type="SAM" id="MobiDB-lite"/>
    </source>
</evidence>
<feature type="region of interest" description="Disordered" evidence="1">
    <location>
        <begin position="1"/>
        <end position="23"/>
    </location>
</feature>
<name>A0A090X896_IXORI</name>
<sequence length="84" mass="9340">SLQTKVHKAELKQGKGRVNSSVDLSNPKIRTTLYDIRRPTGTRTVFCRCLEVQEVPPTAMALTTNTMKRCGDNVGPLIVKRKDA</sequence>
<proteinExistence type="evidence at transcript level"/>